<gene>
    <name evidence="1" type="ORF">NLG97_g8454</name>
</gene>
<accession>A0ACC1QL98</accession>
<dbReference type="EMBL" id="JANAKD010001489">
    <property type="protein sequence ID" value="KAJ3478927.1"/>
    <property type="molecule type" value="Genomic_DNA"/>
</dbReference>
<organism evidence="1 2">
    <name type="scientific">Lecanicillium saksenae</name>
    <dbReference type="NCBI Taxonomy" id="468837"/>
    <lineage>
        <taxon>Eukaryota</taxon>
        <taxon>Fungi</taxon>
        <taxon>Dikarya</taxon>
        <taxon>Ascomycota</taxon>
        <taxon>Pezizomycotina</taxon>
        <taxon>Sordariomycetes</taxon>
        <taxon>Hypocreomycetidae</taxon>
        <taxon>Hypocreales</taxon>
        <taxon>Cordycipitaceae</taxon>
        <taxon>Lecanicillium</taxon>
    </lineage>
</organism>
<comment type="caution">
    <text evidence="1">The sequence shown here is derived from an EMBL/GenBank/DDBJ whole genome shotgun (WGS) entry which is preliminary data.</text>
</comment>
<sequence length="256" mass="28706">MPSKKLSKLLGKVAIRSRSRPSTADSEATTAVASLAEAASEKVDPPKLRSWLMDMPVEVVLEIAKHLHHRQRVILSLTCSPMKSMLNVRPVAKKDESYPRYIKYLYYLARDLPDRWVCEECVALHTVNFGDLPSNMTDINCNKALEWLLFSNLDFIYNDYQLGQRHVQLTLKYSRMRNLPEVYADHLKALLSNYEGTACFSESEPGGTQGKRVISGSHSVQTKVVGARFLALSTLTFDGQEQKPSMRSLGCSPAPA</sequence>
<evidence type="ECO:0000313" key="2">
    <source>
        <dbReference type="Proteomes" id="UP001148737"/>
    </source>
</evidence>
<protein>
    <submittedName>
        <fullName evidence="1">Uncharacterized protein</fullName>
    </submittedName>
</protein>
<proteinExistence type="predicted"/>
<dbReference type="Proteomes" id="UP001148737">
    <property type="component" value="Unassembled WGS sequence"/>
</dbReference>
<evidence type="ECO:0000313" key="1">
    <source>
        <dbReference type="EMBL" id="KAJ3478927.1"/>
    </source>
</evidence>
<keyword evidence="2" id="KW-1185">Reference proteome</keyword>
<name>A0ACC1QL98_9HYPO</name>
<reference evidence="1" key="1">
    <citation type="submission" date="2022-07" db="EMBL/GenBank/DDBJ databases">
        <title>Genome Sequence of Lecanicillium saksenae.</title>
        <authorList>
            <person name="Buettner E."/>
        </authorList>
    </citation>
    <scope>NUCLEOTIDE SEQUENCE</scope>
    <source>
        <strain evidence="1">VT-O1</strain>
    </source>
</reference>